<dbReference type="CDD" id="cd03442">
    <property type="entry name" value="BFIT_BACH"/>
    <property type="match status" value="1"/>
</dbReference>
<evidence type="ECO:0000256" key="1">
    <source>
        <dbReference type="ARBA" id="ARBA00022801"/>
    </source>
</evidence>
<dbReference type="EMBL" id="KK101210">
    <property type="protein sequence ID" value="KIZ01744.1"/>
    <property type="molecule type" value="Genomic_DNA"/>
</dbReference>
<feature type="region of interest" description="Disordered" evidence="2">
    <location>
        <begin position="286"/>
        <end position="309"/>
    </location>
</feature>
<dbReference type="AlphaFoldDB" id="A0A0D2L3G8"/>
<gene>
    <name evidence="4" type="ORF">MNEG_6214</name>
</gene>
<dbReference type="Pfam" id="PF03061">
    <property type="entry name" value="4HBT"/>
    <property type="match status" value="1"/>
</dbReference>
<dbReference type="STRING" id="145388.A0A0D2L3G8"/>
<feature type="region of interest" description="Disordered" evidence="2">
    <location>
        <begin position="79"/>
        <end position="122"/>
    </location>
</feature>
<keyword evidence="5" id="KW-1185">Reference proteome</keyword>
<keyword evidence="1 4" id="KW-0378">Hydrolase</keyword>
<dbReference type="RefSeq" id="XP_013900763.1">
    <property type="nucleotide sequence ID" value="XM_014045309.1"/>
</dbReference>
<dbReference type="InterPro" id="IPR040170">
    <property type="entry name" value="Cytosol_ACT"/>
</dbReference>
<name>A0A0D2L3G8_9CHLO</name>
<dbReference type="InterPro" id="IPR029069">
    <property type="entry name" value="HotDog_dom_sf"/>
</dbReference>
<dbReference type="PROSITE" id="PS51770">
    <property type="entry name" value="HOTDOG_ACOT"/>
    <property type="match status" value="1"/>
</dbReference>
<dbReference type="Proteomes" id="UP000054498">
    <property type="component" value="Unassembled WGS sequence"/>
</dbReference>
<dbReference type="KEGG" id="mng:MNEG_6214"/>
<sequence>MGSCVSKPTASGAAAPTTDALLDLQQRLAAAEEQLRALRLAQAQVEQQQQFKEKEKEQEKLQRPEQSRALVVAAATNGAGAPRAAPPLDAQSPAPPRVSDASGHSGAAAPPTPPARQGSGGALAQALSAVAVPPAPPSAVPLPAAVPMETTRIVMNQIVAPSECDGLGICTGGQVLSWIDVCAGLSAKTLARGPCVTISVDAVHFIRPCRLGQVVIVAAMVNRTFSSSMEVGVRVEAEDMRTGVRYHCCSAYLTFVSLRGRAQRGAAAAAAASAAAATTPAAALVAQDSKSRPLPRIVPAGPEQQATYEQAEGRRQARLARRQSLASDPRRAEEVENSRLRPVTHREGCPTLPPPLTLLPATLDGRANGEKARVSPAATTAYMTQSIMPQHANTLGITFGGQ</sequence>
<dbReference type="GeneID" id="25739090"/>
<accession>A0A0D2L3G8</accession>
<dbReference type="GO" id="GO:0005829">
    <property type="term" value="C:cytosol"/>
    <property type="evidence" value="ECO:0007669"/>
    <property type="project" value="TreeGrafter"/>
</dbReference>
<organism evidence="4 5">
    <name type="scientific">Monoraphidium neglectum</name>
    <dbReference type="NCBI Taxonomy" id="145388"/>
    <lineage>
        <taxon>Eukaryota</taxon>
        <taxon>Viridiplantae</taxon>
        <taxon>Chlorophyta</taxon>
        <taxon>core chlorophytes</taxon>
        <taxon>Chlorophyceae</taxon>
        <taxon>CS clade</taxon>
        <taxon>Sphaeropleales</taxon>
        <taxon>Selenastraceae</taxon>
        <taxon>Monoraphidium</taxon>
    </lineage>
</organism>
<feature type="region of interest" description="Disordered" evidence="2">
    <location>
        <begin position="44"/>
        <end position="66"/>
    </location>
</feature>
<dbReference type="GO" id="GO:0052816">
    <property type="term" value="F:long-chain fatty acyl-CoA hydrolase activity"/>
    <property type="evidence" value="ECO:0007669"/>
    <property type="project" value="TreeGrafter"/>
</dbReference>
<dbReference type="PANTHER" id="PTHR11049">
    <property type="entry name" value="ACYL COENZYME A THIOESTER HYDROLASE"/>
    <property type="match status" value="1"/>
</dbReference>
<evidence type="ECO:0000313" key="5">
    <source>
        <dbReference type="Proteomes" id="UP000054498"/>
    </source>
</evidence>
<protein>
    <submittedName>
        <fullName evidence="4">Thioesterase superfamily protein</fullName>
        <ecNumber evidence="4">3.1.2.-</ecNumber>
    </submittedName>
</protein>
<dbReference type="SUPFAM" id="SSF54637">
    <property type="entry name" value="Thioesterase/thiol ester dehydrase-isomerase"/>
    <property type="match status" value="1"/>
</dbReference>
<feature type="domain" description="HotDog ACOT-type" evidence="3">
    <location>
        <begin position="149"/>
        <end position="261"/>
    </location>
</feature>
<dbReference type="Gene3D" id="3.10.129.10">
    <property type="entry name" value="Hotdog Thioesterase"/>
    <property type="match status" value="1"/>
</dbReference>
<evidence type="ECO:0000313" key="4">
    <source>
        <dbReference type="EMBL" id="KIZ01744.1"/>
    </source>
</evidence>
<dbReference type="EC" id="3.1.2.-" evidence="4"/>
<evidence type="ECO:0000259" key="3">
    <source>
        <dbReference type="PROSITE" id="PS51770"/>
    </source>
</evidence>
<feature type="compositionally biased region" description="Low complexity" evidence="2">
    <location>
        <begin position="79"/>
        <end position="90"/>
    </location>
</feature>
<reference evidence="4 5" key="1">
    <citation type="journal article" date="2013" name="BMC Genomics">
        <title>Reconstruction of the lipid metabolism for the microalga Monoraphidium neglectum from its genome sequence reveals characteristics suitable for biofuel production.</title>
        <authorList>
            <person name="Bogen C."/>
            <person name="Al-Dilaimi A."/>
            <person name="Albersmeier A."/>
            <person name="Wichmann J."/>
            <person name="Grundmann M."/>
            <person name="Rupp O."/>
            <person name="Lauersen K.J."/>
            <person name="Blifernez-Klassen O."/>
            <person name="Kalinowski J."/>
            <person name="Goesmann A."/>
            <person name="Mussgnug J.H."/>
            <person name="Kruse O."/>
        </authorList>
    </citation>
    <scope>NUCLEOTIDE SEQUENCE [LARGE SCALE GENOMIC DNA]</scope>
    <source>
        <strain evidence="4 5">SAG 48.87</strain>
    </source>
</reference>
<evidence type="ECO:0000256" key="2">
    <source>
        <dbReference type="SAM" id="MobiDB-lite"/>
    </source>
</evidence>
<feature type="compositionally biased region" description="Basic and acidic residues" evidence="2">
    <location>
        <begin position="51"/>
        <end position="66"/>
    </location>
</feature>
<feature type="non-terminal residue" evidence="4">
    <location>
        <position position="402"/>
    </location>
</feature>
<dbReference type="PANTHER" id="PTHR11049:SF16">
    <property type="entry name" value="PROTEIN VDLD"/>
    <property type="match status" value="1"/>
</dbReference>
<proteinExistence type="predicted"/>
<dbReference type="InterPro" id="IPR006683">
    <property type="entry name" value="Thioestr_dom"/>
</dbReference>
<dbReference type="OrthoDB" id="3184331at2759"/>
<dbReference type="GO" id="GO:0006637">
    <property type="term" value="P:acyl-CoA metabolic process"/>
    <property type="evidence" value="ECO:0007669"/>
    <property type="project" value="TreeGrafter"/>
</dbReference>
<dbReference type="InterPro" id="IPR033120">
    <property type="entry name" value="HOTDOG_ACOT"/>
</dbReference>